<sequence>MLERIASNLSSESPQDILNPAFTTSTSPSKAAAPINSSPQGDSSNLVQNKGSSNMAVLAGASEQQDDQSTSPPLKETNEATLHESAEASQRTSLQKSPLETLQEDPKDAHAEGEKADSG</sequence>
<keyword evidence="3" id="KW-1185">Reference proteome</keyword>
<accession>A0AAV1A8L4</accession>
<dbReference type="Proteomes" id="UP001157006">
    <property type="component" value="Chromosome 3"/>
</dbReference>
<feature type="compositionally biased region" description="Polar residues" evidence="1">
    <location>
        <begin position="7"/>
        <end position="55"/>
    </location>
</feature>
<feature type="region of interest" description="Disordered" evidence="1">
    <location>
        <begin position="1"/>
        <end position="119"/>
    </location>
</feature>
<feature type="compositionally biased region" description="Basic and acidic residues" evidence="1">
    <location>
        <begin position="104"/>
        <end position="119"/>
    </location>
</feature>
<name>A0AAV1A8L4_VICFA</name>
<dbReference type="AlphaFoldDB" id="A0AAV1A8L4"/>
<protein>
    <submittedName>
        <fullName evidence="2">Uncharacterized protein</fullName>
    </submittedName>
</protein>
<evidence type="ECO:0000256" key="1">
    <source>
        <dbReference type="SAM" id="MobiDB-lite"/>
    </source>
</evidence>
<proteinExistence type="predicted"/>
<feature type="compositionally biased region" description="Polar residues" evidence="1">
    <location>
        <begin position="87"/>
        <end position="100"/>
    </location>
</feature>
<dbReference type="EMBL" id="OX451738">
    <property type="protein sequence ID" value="CAI8604847.1"/>
    <property type="molecule type" value="Genomic_DNA"/>
</dbReference>
<feature type="compositionally biased region" description="Basic and acidic residues" evidence="1">
    <location>
        <begin position="76"/>
        <end position="86"/>
    </location>
</feature>
<organism evidence="2 3">
    <name type="scientific">Vicia faba</name>
    <name type="common">Broad bean</name>
    <name type="synonym">Faba vulgaris</name>
    <dbReference type="NCBI Taxonomy" id="3906"/>
    <lineage>
        <taxon>Eukaryota</taxon>
        <taxon>Viridiplantae</taxon>
        <taxon>Streptophyta</taxon>
        <taxon>Embryophyta</taxon>
        <taxon>Tracheophyta</taxon>
        <taxon>Spermatophyta</taxon>
        <taxon>Magnoliopsida</taxon>
        <taxon>eudicotyledons</taxon>
        <taxon>Gunneridae</taxon>
        <taxon>Pentapetalae</taxon>
        <taxon>rosids</taxon>
        <taxon>fabids</taxon>
        <taxon>Fabales</taxon>
        <taxon>Fabaceae</taxon>
        <taxon>Papilionoideae</taxon>
        <taxon>50 kb inversion clade</taxon>
        <taxon>NPAAA clade</taxon>
        <taxon>Hologalegina</taxon>
        <taxon>IRL clade</taxon>
        <taxon>Fabeae</taxon>
        <taxon>Vicia</taxon>
    </lineage>
</organism>
<gene>
    <name evidence="2" type="ORF">VFH_III153080</name>
</gene>
<evidence type="ECO:0000313" key="2">
    <source>
        <dbReference type="EMBL" id="CAI8604847.1"/>
    </source>
</evidence>
<evidence type="ECO:0000313" key="3">
    <source>
        <dbReference type="Proteomes" id="UP001157006"/>
    </source>
</evidence>
<reference evidence="2 3" key="1">
    <citation type="submission" date="2023-01" db="EMBL/GenBank/DDBJ databases">
        <authorList>
            <person name="Kreplak J."/>
        </authorList>
    </citation>
    <scope>NUCLEOTIDE SEQUENCE [LARGE SCALE GENOMIC DNA]</scope>
</reference>